<gene>
    <name evidence="2" type="ORF">MEDL_30272</name>
</gene>
<sequence>MCFSLDQTAAEIEIHERNGKYLEVRAVRHCVELLESRNVVVLSGREGSGKSRNGLEILRQIKGKNRDFEIFKLIGLNYVSDIVKDNVTSIVLFDDAFGQFYNDKHILDHLYSYIDIHKLKLIFTMRNSVKHACQQLTHILFHDLFDIDLNSETFQLTKVEKENMLSNYCDMHNIMISVGREDDTDQSVSNRHQRDDNEAYQSVPGQAAVILERETMNEIIETDPFLGFRNVVDYLLKIERALI</sequence>
<dbReference type="Proteomes" id="UP000683360">
    <property type="component" value="Unassembled WGS sequence"/>
</dbReference>
<name>A0A8S3SET5_MYTED</name>
<evidence type="ECO:0000313" key="3">
    <source>
        <dbReference type="Proteomes" id="UP000683360"/>
    </source>
</evidence>
<keyword evidence="3" id="KW-1185">Reference proteome</keyword>
<evidence type="ECO:0000313" key="2">
    <source>
        <dbReference type="EMBL" id="CAG2216551.1"/>
    </source>
</evidence>
<dbReference type="InterPro" id="IPR027417">
    <property type="entry name" value="P-loop_NTPase"/>
</dbReference>
<organism evidence="2 3">
    <name type="scientific">Mytilus edulis</name>
    <name type="common">Blue mussel</name>
    <dbReference type="NCBI Taxonomy" id="6550"/>
    <lineage>
        <taxon>Eukaryota</taxon>
        <taxon>Metazoa</taxon>
        <taxon>Spiralia</taxon>
        <taxon>Lophotrochozoa</taxon>
        <taxon>Mollusca</taxon>
        <taxon>Bivalvia</taxon>
        <taxon>Autobranchia</taxon>
        <taxon>Pteriomorphia</taxon>
        <taxon>Mytilida</taxon>
        <taxon>Mytiloidea</taxon>
        <taxon>Mytilidae</taxon>
        <taxon>Mytilinae</taxon>
        <taxon>Mytilus</taxon>
    </lineage>
</organism>
<comment type="caution">
    <text evidence="2">The sequence shown here is derived from an EMBL/GenBank/DDBJ whole genome shotgun (WGS) entry which is preliminary data.</text>
</comment>
<dbReference type="AlphaFoldDB" id="A0A8S3SET5"/>
<dbReference type="EMBL" id="CAJPWZ010001485">
    <property type="protein sequence ID" value="CAG2216551.1"/>
    <property type="molecule type" value="Genomic_DNA"/>
</dbReference>
<protein>
    <recommendedName>
        <fullName evidence="1">Novel STAND NTPase 3 domain-containing protein</fullName>
    </recommendedName>
</protein>
<feature type="domain" description="Novel STAND NTPase 3" evidence="1">
    <location>
        <begin position="21"/>
        <end position="169"/>
    </location>
</feature>
<accession>A0A8S3SET5</accession>
<reference evidence="2" key="1">
    <citation type="submission" date="2021-03" db="EMBL/GenBank/DDBJ databases">
        <authorList>
            <person name="Bekaert M."/>
        </authorList>
    </citation>
    <scope>NUCLEOTIDE SEQUENCE</scope>
</reference>
<evidence type="ECO:0000259" key="1">
    <source>
        <dbReference type="Pfam" id="PF20720"/>
    </source>
</evidence>
<dbReference type="Pfam" id="PF20720">
    <property type="entry name" value="nSTAND3"/>
    <property type="match status" value="1"/>
</dbReference>
<dbReference type="OrthoDB" id="6092734at2759"/>
<dbReference type="InterPro" id="IPR049050">
    <property type="entry name" value="nSTAND3"/>
</dbReference>
<proteinExistence type="predicted"/>
<dbReference type="SUPFAM" id="SSF52540">
    <property type="entry name" value="P-loop containing nucleoside triphosphate hydrolases"/>
    <property type="match status" value="1"/>
</dbReference>